<comment type="caution">
    <text evidence="2">The sequence shown here is derived from an EMBL/GenBank/DDBJ whole genome shotgun (WGS) entry which is preliminary data.</text>
</comment>
<dbReference type="PANTHER" id="PTHR10202">
    <property type="entry name" value="PRESENILIN"/>
    <property type="match status" value="1"/>
</dbReference>
<keyword evidence="1" id="KW-1133">Transmembrane helix</keyword>
<evidence type="ECO:0000313" key="3">
    <source>
        <dbReference type="EMBL" id="CAF4454236.1"/>
    </source>
</evidence>
<feature type="transmembrane region" description="Helical" evidence="1">
    <location>
        <begin position="123"/>
        <end position="141"/>
    </location>
</feature>
<dbReference type="GO" id="GO:0016485">
    <property type="term" value="P:protein processing"/>
    <property type="evidence" value="ECO:0007669"/>
    <property type="project" value="InterPro"/>
</dbReference>
<dbReference type="Proteomes" id="UP000681722">
    <property type="component" value="Unassembled WGS sequence"/>
</dbReference>
<dbReference type="Pfam" id="PF01080">
    <property type="entry name" value="Presenilin"/>
    <property type="match status" value="1"/>
</dbReference>
<dbReference type="Gene3D" id="1.10.472.100">
    <property type="entry name" value="Presenilin"/>
    <property type="match status" value="1"/>
</dbReference>
<keyword evidence="4" id="KW-1185">Reference proteome</keyword>
<dbReference type="GO" id="GO:0042500">
    <property type="term" value="F:aspartic endopeptidase activity, intramembrane cleaving"/>
    <property type="evidence" value="ECO:0007669"/>
    <property type="project" value="InterPro"/>
</dbReference>
<gene>
    <name evidence="2" type="ORF">GPM918_LOCUS41356</name>
    <name evidence="3" type="ORF">SRO942_LOCUS42398</name>
</gene>
<proteinExistence type="predicted"/>
<accession>A0A815ZPT2</accession>
<keyword evidence="1" id="KW-0472">Membrane</keyword>
<dbReference type="GO" id="GO:0070765">
    <property type="term" value="C:gamma-secretase complex"/>
    <property type="evidence" value="ECO:0007669"/>
    <property type="project" value="TreeGrafter"/>
</dbReference>
<evidence type="ECO:0000256" key="1">
    <source>
        <dbReference type="SAM" id="Phobius"/>
    </source>
</evidence>
<dbReference type="InterPro" id="IPR042524">
    <property type="entry name" value="Presenilin_C"/>
</dbReference>
<evidence type="ECO:0000313" key="2">
    <source>
        <dbReference type="EMBL" id="CAF1585004.1"/>
    </source>
</evidence>
<protein>
    <submittedName>
        <fullName evidence="2">Uncharacterized protein</fullName>
    </submittedName>
</protein>
<dbReference type="InterPro" id="IPR001108">
    <property type="entry name" value="Peptidase_A22A"/>
</dbReference>
<dbReference type="EMBL" id="CAJOBC010098461">
    <property type="protein sequence ID" value="CAF4454236.1"/>
    <property type="molecule type" value="Genomic_DNA"/>
</dbReference>
<reference evidence="2" key="1">
    <citation type="submission" date="2021-02" db="EMBL/GenBank/DDBJ databases">
        <authorList>
            <person name="Nowell W R."/>
        </authorList>
    </citation>
    <scope>NUCLEOTIDE SEQUENCE</scope>
</reference>
<dbReference type="Proteomes" id="UP000663829">
    <property type="component" value="Unassembled WGS sequence"/>
</dbReference>
<evidence type="ECO:0000313" key="4">
    <source>
        <dbReference type="Proteomes" id="UP000663829"/>
    </source>
</evidence>
<dbReference type="GO" id="GO:0006509">
    <property type="term" value="P:membrane protein ectodomain proteolysis"/>
    <property type="evidence" value="ECO:0007669"/>
    <property type="project" value="TreeGrafter"/>
</dbReference>
<name>A0A815ZPT2_9BILA</name>
<feature type="transmembrane region" description="Helical" evidence="1">
    <location>
        <begin position="90"/>
        <end position="111"/>
    </location>
</feature>
<organism evidence="2 4">
    <name type="scientific">Didymodactylos carnosus</name>
    <dbReference type="NCBI Taxonomy" id="1234261"/>
    <lineage>
        <taxon>Eukaryota</taxon>
        <taxon>Metazoa</taxon>
        <taxon>Spiralia</taxon>
        <taxon>Gnathifera</taxon>
        <taxon>Rotifera</taxon>
        <taxon>Eurotatoria</taxon>
        <taxon>Bdelloidea</taxon>
        <taxon>Philodinida</taxon>
        <taxon>Philodinidae</taxon>
        <taxon>Didymodactylos</taxon>
    </lineage>
</organism>
<dbReference type="EMBL" id="CAJNOQ010032428">
    <property type="protein sequence ID" value="CAF1585004.1"/>
    <property type="molecule type" value="Genomic_DNA"/>
</dbReference>
<keyword evidence="1" id="KW-0812">Transmembrane</keyword>
<dbReference type="AlphaFoldDB" id="A0A815ZPT2"/>
<sequence>MTHNHFRLQQLYLILFSSLKVLILYDMLSDWIGWTTIWLVSGRKKTRYTFLNYTNDKEDENDPWQYSSGFLDFDFVFYSLFMLKVTDSHNLNIVIACYLSIIIGACIPTFIVQNFKIIDIPDLPIPILLGAIVYLTMMYISNPFINEFKERYVFI</sequence>
<dbReference type="PANTHER" id="PTHR10202:SF13">
    <property type="entry name" value="PRESENILIN HOMOLOG"/>
    <property type="match status" value="1"/>
</dbReference>